<sequence length="132" mass="15280">MKRYPGYLIITFIFISLCSCAKSEKEQLKQLEEKVLAVHDEVMGQMDKIYQKKHKLQASLQKADTTQMNTRVIRNQIADLKKADDAMMDWMHQYKSPADLSPEKANVYLQDQLVKIELVKKQVTNALANADY</sequence>
<evidence type="ECO:0000313" key="1">
    <source>
        <dbReference type="EMBL" id="QMU29119.1"/>
    </source>
</evidence>
<reference evidence="1 2" key="1">
    <citation type="submission" date="2020-06" db="EMBL/GenBank/DDBJ databases">
        <authorList>
            <person name="Hwang Y.J."/>
        </authorList>
    </citation>
    <scope>NUCLEOTIDE SEQUENCE [LARGE SCALE GENOMIC DNA]</scope>
    <source>
        <strain evidence="1 2">KUDC8001</strain>
    </source>
</reference>
<keyword evidence="2" id="KW-1185">Reference proteome</keyword>
<dbReference type="AlphaFoldDB" id="A0A7L7L9Q2"/>
<organism evidence="1 2">
    <name type="scientific">Adhaeribacter radiodurans</name>
    <dbReference type="NCBI Taxonomy" id="2745197"/>
    <lineage>
        <taxon>Bacteria</taxon>
        <taxon>Pseudomonadati</taxon>
        <taxon>Bacteroidota</taxon>
        <taxon>Cytophagia</taxon>
        <taxon>Cytophagales</taxon>
        <taxon>Hymenobacteraceae</taxon>
        <taxon>Adhaeribacter</taxon>
    </lineage>
</organism>
<protein>
    <recommendedName>
        <fullName evidence="3">Viral A-type inclusion protein</fullName>
    </recommendedName>
</protein>
<dbReference type="RefSeq" id="WP_182411578.1">
    <property type="nucleotide sequence ID" value="NZ_CP055153.1"/>
</dbReference>
<gene>
    <name evidence="1" type="ORF">HUW48_14190</name>
</gene>
<reference evidence="1 2" key="2">
    <citation type="submission" date="2020-08" db="EMBL/GenBank/DDBJ databases">
        <title>Adhaeribacter dokdonensis sp. nov., isolated from the rhizosphere of Elymus tsukushiensis, a plant native to the Dokdo Islands, Republic of Korea.</title>
        <authorList>
            <person name="Ghim S.Y."/>
        </authorList>
    </citation>
    <scope>NUCLEOTIDE SEQUENCE [LARGE SCALE GENOMIC DNA]</scope>
    <source>
        <strain evidence="1 2">KUDC8001</strain>
    </source>
</reference>
<evidence type="ECO:0008006" key="3">
    <source>
        <dbReference type="Google" id="ProtNLM"/>
    </source>
</evidence>
<dbReference type="PROSITE" id="PS51257">
    <property type="entry name" value="PROKAR_LIPOPROTEIN"/>
    <property type="match status" value="1"/>
</dbReference>
<proteinExistence type="predicted"/>
<name>A0A7L7L9Q2_9BACT</name>
<dbReference type="KEGG" id="add:HUW48_14190"/>
<dbReference type="EMBL" id="CP055153">
    <property type="protein sequence ID" value="QMU29119.1"/>
    <property type="molecule type" value="Genomic_DNA"/>
</dbReference>
<accession>A0A7L7L9Q2</accession>
<dbReference type="Proteomes" id="UP000514509">
    <property type="component" value="Chromosome"/>
</dbReference>
<evidence type="ECO:0000313" key="2">
    <source>
        <dbReference type="Proteomes" id="UP000514509"/>
    </source>
</evidence>